<evidence type="ECO:0000313" key="2">
    <source>
        <dbReference type="Proteomes" id="UP000570595"/>
    </source>
</evidence>
<name>A0A7J6LA91_PEROL</name>
<reference evidence="1 2" key="1">
    <citation type="submission" date="2020-04" db="EMBL/GenBank/DDBJ databases">
        <title>Perkinsus olseni comparative genomics.</title>
        <authorList>
            <person name="Bogema D.R."/>
        </authorList>
    </citation>
    <scope>NUCLEOTIDE SEQUENCE [LARGE SCALE GENOMIC DNA]</scope>
    <source>
        <strain evidence="1">ATCC PRA-179</strain>
    </source>
</reference>
<protein>
    <submittedName>
        <fullName evidence="1">Uncharacterized protein</fullName>
    </submittedName>
</protein>
<gene>
    <name evidence="1" type="ORF">FOZ61_007174</name>
</gene>
<dbReference type="Proteomes" id="UP000570595">
    <property type="component" value="Unassembled WGS sequence"/>
</dbReference>
<sequence>MTMEDPEEGFRVSSLTAELRSEHFTDVRFAFDRPKLQEMHSNVGVAAVHPSSRKLGREKLKEICEEQLELFARYVAPSYGVVFDALPRTLYPELVLRWLAEGSFVHLGQPGFEDILYENAVSLRQFDVTERRGN</sequence>
<dbReference type="EMBL" id="JABAHT010000427">
    <property type="protein sequence ID" value="KAF4656113.1"/>
    <property type="molecule type" value="Genomic_DNA"/>
</dbReference>
<accession>A0A7J6LA91</accession>
<comment type="caution">
    <text evidence="1">The sequence shown here is derived from an EMBL/GenBank/DDBJ whole genome shotgun (WGS) entry which is preliminary data.</text>
</comment>
<proteinExistence type="predicted"/>
<organism evidence="1 2">
    <name type="scientific">Perkinsus olseni</name>
    <name type="common">Perkinsus atlanticus</name>
    <dbReference type="NCBI Taxonomy" id="32597"/>
    <lineage>
        <taxon>Eukaryota</taxon>
        <taxon>Sar</taxon>
        <taxon>Alveolata</taxon>
        <taxon>Perkinsozoa</taxon>
        <taxon>Perkinsea</taxon>
        <taxon>Perkinsida</taxon>
        <taxon>Perkinsidae</taxon>
        <taxon>Perkinsus</taxon>
    </lineage>
</organism>
<dbReference type="AlphaFoldDB" id="A0A7J6LA91"/>
<evidence type="ECO:0000313" key="1">
    <source>
        <dbReference type="EMBL" id="KAF4656113.1"/>
    </source>
</evidence>